<dbReference type="SMART" id="SM00228">
    <property type="entry name" value="PDZ"/>
    <property type="match status" value="1"/>
</dbReference>
<dbReference type="InterPro" id="IPR001478">
    <property type="entry name" value="PDZ"/>
</dbReference>
<feature type="domain" description="PDZ" evidence="3">
    <location>
        <begin position="6"/>
        <end position="63"/>
    </location>
</feature>
<evidence type="ECO:0000313" key="5">
    <source>
        <dbReference type="Proteomes" id="UP000288216"/>
    </source>
</evidence>
<dbReference type="Proteomes" id="UP000288216">
    <property type="component" value="Unassembled WGS sequence"/>
</dbReference>
<dbReference type="GO" id="GO:0098609">
    <property type="term" value="P:cell-cell adhesion"/>
    <property type="evidence" value="ECO:0007669"/>
    <property type="project" value="TreeGrafter"/>
</dbReference>
<proteinExistence type="predicted"/>
<evidence type="ECO:0000256" key="2">
    <source>
        <dbReference type="ARBA" id="ARBA00023136"/>
    </source>
</evidence>
<feature type="non-terminal residue" evidence="4">
    <location>
        <position position="1"/>
    </location>
</feature>
<dbReference type="SUPFAM" id="SSF50156">
    <property type="entry name" value="PDZ domain-like"/>
    <property type="match status" value="1"/>
</dbReference>
<dbReference type="OrthoDB" id="6270329at2759"/>
<keyword evidence="2" id="KW-0472">Membrane</keyword>
<evidence type="ECO:0000259" key="3">
    <source>
        <dbReference type="PROSITE" id="PS50106"/>
    </source>
</evidence>
<evidence type="ECO:0000313" key="4">
    <source>
        <dbReference type="EMBL" id="GCB74067.1"/>
    </source>
</evidence>
<evidence type="ECO:0000256" key="1">
    <source>
        <dbReference type="ARBA" id="ARBA00004370"/>
    </source>
</evidence>
<dbReference type="Gene3D" id="2.30.42.10">
    <property type="match status" value="1"/>
</dbReference>
<dbReference type="STRING" id="75743.A0A401PLR1"/>
<keyword evidence="5" id="KW-1185">Reference proteome</keyword>
<protein>
    <recommendedName>
        <fullName evidence="3">PDZ domain-containing protein</fullName>
    </recommendedName>
</protein>
<name>A0A401PLR1_SCYTO</name>
<dbReference type="InterPro" id="IPR050614">
    <property type="entry name" value="Synaptic_Scaffolding_LAP-MAGUK"/>
</dbReference>
<dbReference type="PANTHER" id="PTHR23119:SF51">
    <property type="entry name" value="DISKS LARGE 1 TUMOR SUPPRESSOR PROTEIN"/>
    <property type="match status" value="1"/>
</dbReference>
<organism evidence="4 5">
    <name type="scientific">Scyliorhinus torazame</name>
    <name type="common">Cloudy catshark</name>
    <name type="synonym">Catulus torazame</name>
    <dbReference type="NCBI Taxonomy" id="75743"/>
    <lineage>
        <taxon>Eukaryota</taxon>
        <taxon>Metazoa</taxon>
        <taxon>Chordata</taxon>
        <taxon>Craniata</taxon>
        <taxon>Vertebrata</taxon>
        <taxon>Chondrichthyes</taxon>
        <taxon>Elasmobranchii</taxon>
        <taxon>Galeomorphii</taxon>
        <taxon>Galeoidea</taxon>
        <taxon>Carcharhiniformes</taxon>
        <taxon>Scyliorhinidae</taxon>
        <taxon>Scyliorhinus</taxon>
    </lineage>
</organism>
<sequence>GGETLTITMQRDSGSLGFNIIGGRACVENQGGTACGGIFVSKIVENGPADKEGGLQIQDRILEAVIIISLSFDESVVMMDTACLDGIQRLNNEDFLTLATQREDKRRGCLQQIQKVCD</sequence>
<dbReference type="GO" id="GO:0045197">
    <property type="term" value="P:establishment or maintenance of epithelial cell apical/basal polarity"/>
    <property type="evidence" value="ECO:0007669"/>
    <property type="project" value="TreeGrafter"/>
</dbReference>
<dbReference type="PANTHER" id="PTHR23119">
    <property type="entry name" value="DISCS LARGE"/>
    <property type="match status" value="1"/>
</dbReference>
<comment type="subcellular location">
    <subcellularLocation>
        <location evidence="1">Membrane</location>
    </subcellularLocation>
</comment>
<dbReference type="GO" id="GO:0043113">
    <property type="term" value="P:receptor clustering"/>
    <property type="evidence" value="ECO:0007669"/>
    <property type="project" value="TreeGrafter"/>
</dbReference>
<dbReference type="EMBL" id="BFAA01000842">
    <property type="protein sequence ID" value="GCB74067.1"/>
    <property type="molecule type" value="Genomic_DNA"/>
</dbReference>
<dbReference type="GO" id="GO:0030054">
    <property type="term" value="C:cell junction"/>
    <property type="evidence" value="ECO:0007669"/>
    <property type="project" value="TreeGrafter"/>
</dbReference>
<gene>
    <name evidence="4" type="ORF">scyTo_0003152</name>
</gene>
<comment type="caution">
    <text evidence="4">The sequence shown here is derived from an EMBL/GenBank/DDBJ whole genome shotgun (WGS) entry which is preliminary data.</text>
</comment>
<dbReference type="InterPro" id="IPR036034">
    <property type="entry name" value="PDZ_sf"/>
</dbReference>
<dbReference type="PROSITE" id="PS50106">
    <property type="entry name" value="PDZ"/>
    <property type="match status" value="1"/>
</dbReference>
<accession>A0A401PLR1</accession>
<dbReference type="AlphaFoldDB" id="A0A401PLR1"/>
<dbReference type="GO" id="GO:0019901">
    <property type="term" value="F:protein kinase binding"/>
    <property type="evidence" value="ECO:0007669"/>
    <property type="project" value="TreeGrafter"/>
</dbReference>
<dbReference type="GO" id="GO:0097120">
    <property type="term" value="P:receptor localization to synapse"/>
    <property type="evidence" value="ECO:0007669"/>
    <property type="project" value="TreeGrafter"/>
</dbReference>
<dbReference type="Pfam" id="PF00595">
    <property type="entry name" value="PDZ"/>
    <property type="match status" value="1"/>
</dbReference>
<reference evidence="4 5" key="1">
    <citation type="journal article" date="2018" name="Nat. Ecol. Evol.">
        <title>Shark genomes provide insights into elasmobranch evolution and the origin of vertebrates.</title>
        <authorList>
            <person name="Hara Y"/>
            <person name="Yamaguchi K"/>
            <person name="Onimaru K"/>
            <person name="Kadota M"/>
            <person name="Koyanagi M"/>
            <person name="Keeley SD"/>
            <person name="Tatsumi K"/>
            <person name="Tanaka K"/>
            <person name="Motone F"/>
            <person name="Kageyama Y"/>
            <person name="Nozu R"/>
            <person name="Adachi N"/>
            <person name="Nishimura O"/>
            <person name="Nakagawa R"/>
            <person name="Tanegashima C"/>
            <person name="Kiyatake I"/>
            <person name="Matsumoto R"/>
            <person name="Murakumo K"/>
            <person name="Nishida K"/>
            <person name="Terakita A"/>
            <person name="Kuratani S"/>
            <person name="Sato K"/>
            <person name="Hyodo S Kuraku.S."/>
        </authorList>
    </citation>
    <scope>NUCLEOTIDE SEQUENCE [LARGE SCALE GENOMIC DNA]</scope>
</reference>
<dbReference type="GO" id="GO:0016323">
    <property type="term" value="C:basolateral plasma membrane"/>
    <property type="evidence" value="ECO:0007669"/>
    <property type="project" value="TreeGrafter"/>
</dbReference>